<dbReference type="AlphaFoldDB" id="A0A7R8W6E8"/>
<feature type="region of interest" description="Disordered" evidence="2">
    <location>
        <begin position="310"/>
        <end position="357"/>
    </location>
</feature>
<evidence type="ECO:0000256" key="2">
    <source>
        <dbReference type="SAM" id="MobiDB-lite"/>
    </source>
</evidence>
<feature type="region of interest" description="Disordered" evidence="2">
    <location>
        <begin position="865"/>
        <end position="891"/>
    </location>
</feature>
<feature type="compositionally biased region" description="Polar residues" evidence="2">
    <location>
        <begin position="868"/>
        <end position="891"/>
    </location>
</feature>
<evidence type="ECO:0000256" key="1">
    <source>
        <dbReference type="SAM" id="Coils"/>
    </source>
</evidence>
<feature type="compositionally biased region" description="Acidic residues" evidence="2">
    <location>
        <begin position="423"/>
        <end position="436"/>
    </location>
</feature>
<accession>A0A7R8W6E8</accession>
<dbReference type="EMBL" id="OB660149">
    <property type="protein sequence ID" value="CAD7223096.1"/>
    <property type="molecule type" value="Genomic_DNA"/>
</dbReference>
<feature type="compositionally biased region" description="Low complexity" evidence="2">
    <location>
        <begin position="472"/>
        <end position="493"/>
    </location>
</feature>
<protein>
    <submittedName>
        <fullName evidence="3">Uncharacterized protein</fullName>
    </submittedName>
</protein>
<feature type="region of interest" description="Disordered" evidence="2">
    <location>
        <begin position="139"/>
        <end position="168"/>
    </location>
</feature>
<gene>
    <name evidence="3" type="ORF">CTOB1V02_LOCUS1090</name>
</gene>
<feature type="region of interest" description="Disordered" evidence="2">
    <location>
        <begin position="467"/>
        <end position="523"/>
    </location>
</feature>
<organism evidence="3">
    <name type="scientific">Cyprideis torosa</name>
    <dbReference type="NCBI Taxonomy" id="163714"/>
    <lineage>
        <taxon>Eukaryota</taxon>
        <taxon>Metazoa</taxon>
        <taxon>Ecdysozoa</taxon>
        <taxon>Arthropoda</taxon>
        <taxon>Crustacea</taxon>
        <taxon>Oligostraca</taxon>
        <taxon>Ostracoda</taxon>
        <taxon>Podocopa</taxon>
        <taxon>Podocopida</taxon>
        <taxon>Cytherocopina</taxon>
        <taxon>Cytheroidea</taxon>
        <taxon>Cytherideidae</taxon>
        <taxon>Cyprideis</taxon>
    </lineage>
</organism>
<reference evidence="3" key="1">
    <citation type="submission" date="2020-11" db="EMBL/GenBank/DDBJ databases">
        <authorList>
            <person name="Tran Van P."/>
        </authorList>
    </citation>
    <scope>NUCLEOTIDE SEQUENCE</scope>
</reference>
<feature type="coiled-coil region" evidence="1">
    <location>
        <begin position="837"/>
        <end position="864"/>
    </location>
</feature>
<feature type="region of interest" description="Disordered" evidence="2">
    <location>
        <begin position="407"/>
        <end position="454"/>
    </location>
</feature>
<feature type="region of interest" description="Disordered" evidence="2">
    <location>
        <begin position="618"/>
        <end position="657"/>
    </location>
</feature>
<sequence>MDYSDFLTPGVASGVVKRATSLPSLCVSPSGEGGGGGATRKRIRGQVFLSASDTSNRPQARYAVIDDGQLKIYPTSQFKKLQERIPLRGSGVGEIYHSDGSRRLRISKGKLTLGIVQPVDTSAFDSWKEVAQYWSRMPENPLSEDEDESSSPPKNHTGRLKHFQNVQRNGSKELVISTGDRSPGLRPCLRFPVEVGTVVVVMNDEDILKAAQAAHEQGSTVSIDNSLKMGAPVIHVTRSYQPMSVTIGGDPASGASTPSTMVPSPDFKEESTESSCQTESPVETQIPRAVAIVRPDSTKALIPYIDLTPTCTPTEERAPVGSSEGAVNAGPAPVASPEEDLSGSALTTPVSSSSNLSWQSWKGPLKYSLSSMSSGSRDDSELLSSAKFEGGRRRVSFADTVTEFREADRVNSSKETGDVDVMPVEEEESEEEEDEDDHWHSSEEEDEDLGIDVGERHFDVVPLDEVAKMRSRTPSPRSSFSVHSSFSASPRSSFSHHDQRPLFIPPPPSYQPDEEPPVDHKDRQEHITTPEKFIYEITEHFEPAKVLEYLSVDKAQEEGHSPQPLSPPPPTPSDVDVIQDPFSKKLAVMANEEALHVVMEALDENIIEYHRRESFGEKTVPSHVSKSVVHEDGGTDQAASTSSIDDEEVMDGAKRPKGALVDDTELYDNSSPLAFETVQERIRRLQQAQQQDVVISESEGASAGRQSTSPSNVCVKELVQQLNAEITAAKSDPQNAATLPNFYRPLSRSYSVRRERNLSHPVPMIPFGENLDPLSATIILHRRISTLQTLACMFRDGIRRRRLVGNHIEALSQLRPFGEAEPLRCDRTLNLLASQCLEIETEMMAEADRAIKFCEEQLEALQLLPDSQPYTGSADQSSTSQVPTRQRASSE</sequence>
<feature type="region of interest" description="Disordered" evidence="2">
    <location>
        <begin position="251"/>
        <end position="283"/>
    </location>
</feature>
<evidence type="ECO:0000313" key="3">
    <source>
        <dbReference type="EMBL" id="CAD7223096.1"/>
    </source>
</evidence>
<name>A0A7R8W6E8_9CRUS</name>
<feature type="compositionally biased region" description="Basic and acidic residues" evidence="2">
    <location>
        <begin position="407"/>
        <end position="417"/>
    </location>
</feature>
<proteinExistence type="predicted"/>
<keyword evidence="1" id="KW-0175">Coiled coil</keyword>